<dbReference type="AlphaFoldDB" id="A0A0P8YAY3"/>
<dbReference type="STRING" id="36849.OXPF_23620"/>
<comment type="caution">
    <text evidence="4">The sequence shown here is derived from an EMBL/GenBank/DDBJ whole genome shotgun (WGS) entry which is preliminary data.</text>
</comment>
<keyword evidence="1" id="KW-0285">Flavoprotein</keyword>
<evidence type="ECO:0000313" key="5">
    <source>
        <dbReference type="Proteomes" id="UP000050326"/>
    </source>
</evidence>
<dbReference type="Pfam" id="PF03358">
    <property type="entry name" value="FMN_red"/>
    <property type="match status" value="1"/>
</dbReference>
<keyword evidence="5" id="KW-1185">Reference proteome</keyword>
<dbReference type="PANTHER" id="PTHR43278:SF2">
    <property type="entry name" value="IRON-SULFUR FLAVOPROTEIN"/>
    <property type="match status" value="1"/>
</dbReference>
<dbReference type="GO" id="GO:0016491">
    <property type="term" value="F:oxidoreductase activity"/>
    <property type="evidence" value="ECO:0007669"/>
    <property type="project" value="InterPro"/>
</dbReference>
<keyword evidence="2" id="KW-0288">FMN</keyword>
<evidence type="ECO:0000313" key="4">
    <source>
        <dbReference type="EMBL" id="KPU44194.1"/>
    </source>
</evidence>
<protein>
    <submittedName>
        <fullName evidence="4">Iron-sulfur flavoprotein</fullName>
    </submittedName>
</protein>
<accession>A0A0P8YAY3</accession>
<sequence>MKNVIVIYGGPRRSFNTELLLDKFLEGFVKDEVAVEKVILKELNIIPCTSCYGCSKDGRCIIRDDMTEIYSKLKAADIIVLASPIYFGNVTAITKSLIDRCQAFWSCKYIAKKHEQVVKKTGVFVATAGSKDKDAFTCSEYTVKLFFDACDANFSHTLYAGETDSLPVHKNSEVLEKAFKLGRSIA</sequence>
<dbReference type="SUPFAM" id="SSF52218">
    <property type="entry name" value="Flavoproteins"/>
    <property type="match status" value="1"/>
</dbReference>
<evidence type="ECO:0000256" key="1">
    <source>
        <dbReference type="ARBA" id="ARBA00022630"/>
    </source>
</evidence>
<name>A0A0P8YAY3_9CLOT</name>
<dbReference type="EMBL" id="LKET01000032">
    <property type="protein sequence ID" value="KPU44194.1"/>
    <property type="molecule type" value="Genomic_DNA"/>
</dbReference>
<dbReference type="PANTHER" id="PTHR43278">
    <property type="entry name" value="NAD(P)H-DEPENDENT FMN-CONTAINING OXIDOREDUCTASE YWQN-RELATED"/>
    <property type="match status" value="1"/>
</dbReference>
<reference evidence="4 5" key="1">
    <citation type="submission" date="2015-09" db="EMBL/GenBank/DDBJ databases">
        <title>Genome sequence of Oxobacter pfennigii DSM 3222.</title>
        <authorList>
            <person name="Poehlein A."/>
            <person name="Bengelsdorf F.R."/>
            <person name="Schiel-Bengelsdorf B."/>
            <person name="Duerre P."/>
            <person name="Daniel R."/>
        </authorList>
    </citation>
    <scope>NUCLEOTIDE SEQUENCE [LARGE SCALE GENOMIC DNA]</scope>
    <source>
        <strain evidence="4 5">DSM 3222</strain>
    </source>
</reference>
<dbReference type="Proteomes" id="UP000050326">
    <property type="component" value="Unassembled WGS sequence"/>
</dbReference>
<dbReference type="OrthoDB" id="9805976at2"/>
<dbReference type="InterPro" id="IPR051796">
    <property type="entry name" value="ISF_SsuE-like"/>
</dbReference>
<dbReference type="InterPro" id="IPR005025">
    <property type="entry name" value="FMN_Rdtase-like_dom"/>
</dbReference>
<dbReference type="Gene3D" id="3.40.50.360">
    <property type="match status" value="1"/>
</dbReference>
<proteinExistence type="predicted"/>
<feature type="domain" description="NADPH-dependent FMN reductase-like" evidence="3">
    <location>
        <begin position="3"/>
        <end position="132"/>
    </location>
</feature>
<organism evidence="4 5">
    <name type="scientific">Oxobacter pfennigii</name>
    <dbReference type="NCBI Taxonomy" id="36849"/>
    <lineage>
        <taxon>Bacteria</taxon>
        <taxon>Bacillati</taxon>
        <taxon>Bacillota</taxon>
        <taxon>Clostridia</taxon>
        <taxon>Eubacteriales</taxon>
        <taxon>Clostridiaceae</taxon>
        <taxon>Oxobacter</taxon>
    </lineage>
</organism>
<evidence type="ECO:0000256" key="2">
    <source>
        <dbReference type="ARBA" id="ARBA00022643"/>
    </source>
</evidence>
<gene>
    <name evidence="4" type="ORF">OXPF_23620</name>
</gene>
<dbReference type="InterPro" id="IPR029039">
    <property type="entry name" value="Flavoprotein-like_sf"/>
</dbReference>
<dbReference type="RefSeq" id="WP_054875383.1">
    <property type="nucleotide sequence ID" value="NZ_LKET01000032.1"/>
</dbReference>
<evidence type="ECO:0000259" key="3">
    <source>
        <dbReference type="Pfam" id="PF03358"/>
    </source>
</evidence>